<feature type="region of interest" description="Disordered" evidence="2">
    <location>
        <begin position="760"/>
        <end position="832"/>
    </location>
</feature>
<dbReference type="Pfam" id="PF02862">
    <property type="entry name" value="DDHD"/>
    <property type="match status" value="1"/>
</dbReference>
<feature type="region of interest" description="Disordered" evidence="2">
    <location>
        <begin position="1246"/>
        <end position="1287"/>
    </location>
</feature>
<dbReference type="Proteomes" id="UP000295192">
    <property type="component" value="Unassembled WGS sequence"/>
</dbReference>
<feature type="region of interest" description="Disordered" evidence="2">
    <location>
        <begin position="915"/>
        <end position="958"/>
    </location>
</feature>
<feature type="compositionally biased region" description="Pro residues" evidence="2">
    <location>
        <begin position="489"/>
        <end position="502"/>
    </location>
</feature>
<dbReference type="SMART" id="SM01127">
    <property type="entry name" value="DDHD"/>
    <property type="match status" value="1"/>
</dbReference>
<feature type="region of interest" description="Disordered" evidence="2">
    <location>
        <begin position="195"/>
        <end position="221"/>
    </location>
</feature>
<feature type="region of interest" description="Disordered" evidence="2">
    <location>
        <begin position="1954"/>
        <end position="1977"/>
    </location>
</feature>
<feature type="compositionally biased region" description="Low complexity" evidence="2">
    <location>
        <begin position="1171"/>
        <end position="1187"/>
    </location>
</feature>
<feature type="region of interest" description="Disordered" evidence="2">
    <location>
        <begin position="1"/>
        <end position="61"/>
    </location>
</feature>
<evidence type="ECO:0000259" key="4">
    <source>
        <dbReference type="PROSITE" id="PS51043"/>
    </source>
</evidence>
<dbReference type="Pfam" id="PF23464">
    <property type="entry name" value="WWE_3"/>
    <property type="match status" value="1"/>
</dbReference>
<evidence type="ECO:0000256" key="1">
    <source>
        <dbReference type="ARBA" id="ARBA00038464"/>
    </source>
</evidence>
<dbReference type="PROSITE" id="PS50918">
    <property type="entry name" value="WWE"/>
    <property type="match status" value="1"/>
</dbReference>
<feature type="compositionally biased region" description="Polar residues" evidence="2">
    <location>
        <begin position="760"/>
        <end position="775"/>
    </location>
</feature>
<feature type="region of interest" description="Disordered" evidence="2">
    <location>
        <begin position="697"/>
        <end position="745"/>
    </location>
</feature>
<feature type="region of interest" description="Disordered" evidence="2">
    <location>
        <begin position="373"/>
        <end position="414"/>
    </location>
</feature>
<name>A0A484BJ90_DRONA</name>
<protein>
    <recommendedName>
        <fullName evidence="7">DDHD domain-containing protein</fullName>
    </recommendedName>
</protein>
<organism evidence="5 6">
    <name type="scientific">Drosophila navojoa</name>
    <name type="common">Fruit fly</name>
    <dbReference type="NCBI Taxonomy" id="7232"/>
    <lineage>
        <taxon>Eukaryota</taxon>
        <taxon>Metazoa</taxon>
        <taxon>Ecdysozoa</taxon>
        <taxon>Arthropoda</taxon>
        <taxon>Hexapoda</taxon>
        <taxon>Insecta</taxon>
        <taxon>Pterygota</taxon>
        <taxon>Neoptera</taxon>
        <taxon>Endopterygota</taxon>
        <taxon>Diptera</taxon>
        <taxon>Brachycera</taxon>
        <taxon>Muscomorpha</taxon>
        <taxon>Ephydroidea</taxon>
        <taxon>Drosophilidae</taxon>
        <taxon>Drosophila</taxon>
    </lineage>
</organism>
<dbReference type="PANTHER" id="PTHR23509:SF10">
    <property type="entry name" value="LD21067P"/>
    <property type="match status" value="1"/>
</dbReference>
<gene>
    <name evidence="5" type="ORF">AWZ03_005765</name>
</gene>
<comment type="similarity">
    <text evidence="1">Belongs to the PA-PLA1 family.</text>
</comment>
<reference evidence="5 6" key="1">
    <citation type="journal article" date="2019" name="J. Hered.">
        <title>An Improved Genome Assembly for Drosophila navojoa, the Basal Species in the mojavensis Cluster.</title>
        <authorList>
            <person name="Vanderlinde T."/>
            <person name="Dupim E.G."/>
            <person name="Nazario-Yepiz N.O."/>
            <person name="Carvalho A.B."/>
        </authorList>
    </citation>
    <scope>NUCLEOTIDE SEQUENCE [LARGE SCALE GENOMIC DNA]</scope>
    <source>
        <strain evidence="5">Navoj_Jal97</strain>
        <tissue evidence="5">Whole organism</tissue>
    </source>
</reference>
<feature type="region of interest" description="Disordered" evidence="2">
    <location>
        <begin position="1842"/>
        <end position="1883"/>
    </location>
</feature>
<feature type="compositionally biased region" description="Low complexity" evidence="2">
    <location>
        <begin position="930"/>
        <end position="940"/>
    </location>
</feature>
<feature type="domain" description="WWE" evidence="3">
    <location>
        <begin position="1320"/>
        <end position="1402"/>
    </location>
</feature>
<dbReference type="GO" id="GO:0046872">
    <property type="term" value="F:metal ion binding"/>
    <property type="evidence" value="ECO:0007669"/>
    <property type="project" value="InterPro"/>
</dbReference>
<dbReference type="OrthoDB" id="69269at2759"/>
<evidence type="ECO:0000256" key="2">
    <source>
        <dbReference type="SAM" id="MobiDB-lite"/>
    </source>
</evidence>
<dbReference type="InterPro" id="IPR058055">
    <property type="entry name" value="PA-PLA1"/>
</dbReference>
<feature type="region of interest" description="Disordered" evidence="2">
    <location>
        <begin position="1093"/>
        <end position="1121"/>
    </location>
</feature>
<dbReference type="InterPro" id="IPR004170">
    <property type="entry name" value="WWE_dom"/>
</dbReference>
<evidence type="ECO:0000259" key="3">
    <source>
        <dbReference type="PROSITE" id="PS50918"/>
    </source>
</evidence>
<feature type="compositionally biased region" description="Pro residues" evidence="2">
    <location>
        <begin position="448"/>
        <end position="476"/>
    </location>
</feature>
<keyword evidence="6" id="KW-1185">Reference proteome</keyword>
<feature type="region of interest" description="Disordered" evidence="2">
    <location>
        <begin position="1160"/>
        <end position="1200"/>
    </location>
</feature>
<feature type="compositionally biased region" description="Pro residues" evidence="2">
    <location>
        <begin position="558"/>
        <end position="571"/>
    </location>
</feature>
<feature type="compositionally biased region" description="Polar residues" evidence="2">
    <location>
        <begin position="1276"/>
        <end position="1286"/>
    </location>
</feature>
<dbReference type="OMA" id="PISWHSH"/>
<feature type="compositionally biased region" description="Low complexity" evidence="2">
    <location>
        <begin position="503"/>
        <end position="515"/>
    </location>
</feature>
<comment type="caution">
    <text evidence="5">The sequence shown here is derived from an EMBL/GenBank/DDBJ whole genome shotgun (WGS) entry which is preliminary data.</text>
</comment>
<sequence>MFRNFTEPKTLVTVGQPSGIDESEALDEINLNASSSDDSATTTNASNNPYQSGADANANPLLEPPLAADSLLSQAASSFGALPSVASNVFSTFSKRIYAGTREADEAQPQLDIQPTYIQQAGQVHAAAAAPAPFYAAPPAHAGEAAPEPPKFYAPTEVPSLAAGALPPPPSSAGQNTYRISARKKLYAPIPGLSEQHQQPVPAADPFQAPPYPTQPAAAGAAAYEQPAPLPVQEERKSGGLFSLTNLVPSGVLQNISGLVQSATGRSNEPAAPPPQAAYNPAESAGYFEINTSSAVAPQPFANYFTPAAPSAAADYFAPSAAPPTVGGFFNPSAVAATPANFFTPATAASGPATLVQSTAAFAPQAFTHPGAVSQQPAVSQSQTVAPVPPSAAAAAPPPPAAVGAPPQAGVAAAPPAAGVGAAAAPQAGVEAPPSVGATESRTATQIAPPPTASAVPPPATTLAPPPAAAGAPPPAAFAAPSQTSAGAAPPPAVAGAAPPPAAAGAAPSPAAAGAAPPPATAGAAPPPAAFAAPPQSSTGAAPPAAFGAPPQAAAAAAPPPTGAAAPPPAAGPAHSSYRLQKGTRLYKSPLTAQETTQPPVGFGQPTALVATPFAPYTAPAAIFNPFGGAEPKEVELFAAPTSSAAPAPSQEVPQFAAAPTTSLFTPQTSTGLYQPHEASAPAASLFAPASSDKAQEVPLYSSSTEAKQELPTDTSNNFFTPQTQSSEQSSSSNQRQEVTLFAPPSTAAVSEVPLFSTSQSLPTFSQGSTATLFTPQLDVKPEPQQTNQQKESEQETSLVTAPAPPTVAADQPTASQVDEPTQETPKTPPTALFQELSAVPVFFPPIRTATTEAGEETPLYVPVPAAAGTAEAGQSVELYPPAATTAAEPDSKNQEAIPETSAPQPIFNANSLFASPSTGGSTQEALGVAAPQPTTAAPPLSTSDLFAPPAQAPQGSVSHLPSVALTTQTTTTFFNPFAQSVTTPLPQDPLTPPIGFVEPSTQTDGNSLFAAQTIEPEAETAKPATVAAAAPPPPPPQTAASQDNASQANPFRKAAEPAPTSTAASSALLSFFTPAANGSDFNFFGTAQQAGQFPELPPLHNVAPPALAQEPPAGDAATPHSTQALGFEQLISDSQQAAQQTQNSNENIYQNSSVNTFSGYFGSPVESSGPAAQPQPQPQQQQEQQPLTGCNSANFFDHFAAGGQGQEDQRIQNFFNNPPLQDQPAAPGELKYDIVHSGLPNKRFEQRSQTSVSNIVEPPSSACSEFSTAAPGSAANPTNNQQQADRQSDYLLQSHLGELPEELLQQLRMANDKNSSSVPTGEALVYTPVLPHWFYKRNVDGKFVWTPFSHYDSALLETSLNSEETDSSAIVPVEGGRYDVNIKERTKTPVYWEGKAIEVRRCSWFYKGVDGKYVPYEEQTAEALEMEYRHATETNEWHKKIPLANGEQVTMHGPNVIVHFMPPSPADSWGGSVQGTSRPLVVKRDLNDFKIQQGESQRVDHLLFMVHGIGSACDLKMRNVEEVVDDFRYIAQQLVQSHYKNSTDMGLVGRVEVLPIEWHGHLHSEELGIDEKLRSITLESIPRLRNFTNDTLLDVLFYTSPKYCQKIMNTVADALNETYLKYRMRHPEFNGGVSLAGHSLGSLILFDLLCHQEPLKESEEENKENPDQLPQKKGTESKNVQLPNNDAMMPKQVSYAMGIGPAGTGQPVINYTQLIFHPKKFFALGSPIGMFVTIRGIDKLGLDFRLPTCAGFYNIFHPFDPVAYRIEALVNPDMKGIRPVLIPHHKGRKRMHLELKETMTRVGADIKQRFMDTFKTTLDSVNFLATVTRVKKEAEETLEKEVNSSNSQIFNKQTEDTDELSAATTSTHARNRTDSESTTTSDPEFIELDFPLGKLNDSKRVDYVLQEAPLEFINEYIFALSSHVCYWGSEDTILFVMKEIYAGLGISTDSQVPQQTMTIERPSSRTSSVGPSLLPM</sequence>
<feature type="compositionally biased region" description="Low complexity" evidence="2">
    <location>
        <begin position="530"/>
        <end position="557"/>
    </location>
</feature>
<dbReference type="Pfam" id="PF02825">
    <property type="entry name" value="WWE"/>
    <property type="match status" value="1"/>
</dbReference>
<feature type="region of interest" description="Disordered" evidence="2">
    <location>
        <begin position="1020"/>
        <end position="1060"/>
    </location>
</feature>
<evidence type="ECO:0000313" key="6">
    <source>
        <dbReference type="Proteomes" id="UP000295192"/>
    </source>
</evidence>
<feature type="compositionally biased region" description="Low complexity" evidence="2">
    <location>
        <begin position="373"/>
        <end position="395"/>
    </location>
</feature>
<proteinExistence type="inferred from homology"/>
<dbReference type="STRING" id="7232.A0A484BJ90"/>
<dbReference type="SUPFAM" id="SSF53474">
    <property type="entry name" value="alpha/beta-Hydrolases"/>
    <property type="match status" value="1"/>
</dbReference>
<feature type="compositionally biased region" description="Low complexity" evidence="2">
    <location>
        <begin position="723"/>
        <end position="737"/>
    </location>
</feature>
<dbReference type="PANTHER" id="PTHR23509">
    <property type="entry name" value="PA-PL1 PHOSPHOLIPASE FAMILY"/>
    <property type="match status" value="1"/>
</dbReference>
<feature type="region of interest" description="Disordered" evidence="2">
    <location>
        <begin position="430"/>
        <end position="576"/>
    </location>
</feature>
<dbReference type="InterPro" id="IPR004177">
    <property type="entry name" value="DDHD_dom"/>
</dbReference>
<feature type="compositionally biased region" description="Polar residues" evidence="2">
    <location>
        <begin position="915"/>
        <end position="925"/>
    </location>
</feature>
<evidence type="ECO:0000313" key="5">
    <source>
        <dbReference type="EMBL" id="TDG47811.1"/>
    </source>
</evidence>
<feature type="domain" description="DDHD" evidence="4">
    <location>
        <begin position="1715"/>
        <end position="1943"/>
    </location>
</feature>
<accession>A0A484BJ90</accession>
<feature type="region of interest" description="Disordered" evidence="2">
    <location>
        <begin position="1657"/>
        <end position="1685"/>
    </location>
</feature>
<feature type="compositionally biased region" description="Low complexity" evidence="2">
    <location>
        <begin position="402"/>
        <end position="414"/>
    </location>
</feature>
<dbReference type="PROSITE" id="PS51043">
    <property type="entry name" value="DDHD"/>
    <property type="match status" value="1"/>
</dbReference>
<feature type="compositionally biased region" description="Polar residues" evidence="2">
    <location>
        <begin position="1844"/>
        <end position="1853"/>
    </location>
</feature>
<feature type="compositionally biased region" description="Polar residues" evidence="2">
    <location>
        <begin position="701"/>
        <end position="722"/>
    </location>
</feature>
<dbReference type="InterPro" id="IPR057825">
    <property type="entry name" value="WWE_SEC23-DDH2"/>
</dbReference>
<dbReference type="GO" id="GO:0004620">
    <property type="term" value="F:phospholipase activity"/>
    <property type="evidence" value="ECO:0007669"/>
    <property type="project" value="TreeGrafter"/>
</dbReference>
<dbReference type="EMBL" id="LSRL02000039">
    <property type="protein sequence ID" value="TDG47811.1"/>
    <property type="molecule type" value="Genomic_DNA"/>
</dbReference>
<feature type="compositionally biased region" description="Pro residues" evidence="2">
    <location>
        <begin position="516"/>
        <end position="529"/>
    </location>
</feature>
<feature type="compositionally biased region" description="Low complexity" evidence="2">
    <location>
        <begin position="32"/>
        <end position="48"/>
    </location>
</feature>
<feature type="compositionally biased region" description="Polar residues" evidence="2">
    <location>
        <begin position="784"/>
        <end position="800"/>
    </location>
</feature>
<evidence type="ECO:0008006" key="7">
    <source>
        <dbReference type="Google" id="ProtNLM"/>
    </source>
</evidence>
<dbReference type="InterPro" id="IPR029058">
    <property type="entry name" value="AB_hydrolase_fold"/>
</dbReference>
<feature type="compositionally biased region" description="Low complexity" evidence="2">
    <location>
        <begin position="477"/>
        <end position="488"/>
    </location>
</feature>
<dbReference type="GO" id="GO:0030134">
    <property type="term" value="C:COPII-coated ER to Golgi transport vesicle"/>
    <property type="evidence" value="ECO:0007669"/>
    <property type="project" value="TreeGrafter"/>
</dbReference>